<keyword evidence="1" id="KW-1133">Transmembrane helix</keyword>
<reference evidence="2" key="1">
    <citation type="submission" date="2023-06" db="EMBL/GenBank/DDBJ databases">
        <title>Genomic analysis of the entomopathogenic nematode Steinernema hermaphroditum.</title>
        <authorList>
            <person name="Schwarz E.M."/>
            <person name="Heppert J.K."/>
            <person name="Baniya A."/>
            <person name="Schwartz H.T."/>
            <person name="Tan C.-H."/>
            <person name="Antoshechkin I."/>
            <person name="Sternberg P.W."/>
            <person name="Goodrich-Blair H."/>
            <person name="Dillman A.R."/>
        </authorList>
    </citation>
    <scope>NUCLEOTIDE SEQUENCE</scope>
    <source>
        <strain evidence="2">PS9179</strain>
        <tissue evidence="2">Whole animal</tissue>
    </source>
</reference>
<evidence type="ECO:0000313" key="3">
    <source>
        <dbReference type="Proteomes" id="UP001175271"/>
    </source>
</evidence>
<dbReference type="Proteomes" id="UP001175271">
    <property type="component" value="Unassembled WGS sequence"/>
</dbReference>
<keyword evidence="3" id="KW-1185">Reference proteome</keyword>
<organism evidence="2 3">
    <name type="scientific">Steinernema hermaphroditum</name>
    <dbReference type="NCBI Taxonomy" id="289476"/>
    <lineage>
        <taxon>Eukaryota</taxon>
        <taxon>Metazoa</taxon>
        <taxon>Ecdysozoa</taxon>
        <taxon>Nematoda</taxon>
        <taxon>Chromadorea</taxon>
        <taxon>Rhabditida</taxon>
        <taxon>Tylenchina</taxon>
        <taxon>Panagrolaimomorpha</taxon>
        <taxon>Strongyloidoidea</taxon>
        <taxon>Steinernematidae</taxon>
        <taxon>Steinernema</taxon>
    </lineage>
</organism>
<proteinExistence type="predicted"/>
<feature type="transmembrane region" description="Helical" evidence="1">
    <location>
        <begin position="12"/>
        <end position="33"/>
    </location>
</feature>
<gene>
    <name evidence="2" type="ORF">QR680_014017</name>
</gene>
<protein>
    <submittedName>
        <fullName evidence="2">Uncharacterized protein</fullName>
    </submittedName>
</protein>
<sequence>MSSLPDVPGFGQSSYVIGAIVGFILLLIVAYIIKKIHDSDCVNKKSDLPTYRIPTPDFDADVERVGLLA</sequence>
<dbReference type="AlphaFoldDB" id="A0AA39M3H3"/>
<keyword evidence="1" id="KW-0812">Transmembrane</keyword>
<name>A0AA39M3H3_9BILA</name>
<dbReference type="EMBL" id="JAUCMV010000002">
    <property type="protein sequence ID" value="KAK0419210.1"/>
    <property type="molecule type" value="Genomic_DNA"/>
</dbReference>
<evidence type="ECO:0000313" key="2">
    <source>
        <dbReference type="EMBL" id="KAK0419210.1"/>
    </source>
</evidence>
<accession>A0AA39M3H3</accession>
<keyword evidence="1" id="KW-0472">Membrane</keyword>
<comment type="caution">
    <text evidence="2">The sequence shown here is derived from an EMBL/GenBank/DDBJ whole genome shotgun (WGS) entry which is preliminary data.</text>
</comment>
<evidence type="ECO:0000256" key="1">
    <source>
        <dbReference type="SAM" id="Phobius"/>
    </source>
</evidence>